<dbReference type="Pfam" id="PF00723">
    <property type="entry name" value="Glyco_hydro_15"/>
    <property type="match status" value="1"/>
</dbReference>
<dbReference type="SUPFAM" id="SSF48208">
    <property type="entry name" value="Six-hairpin glycosidases"/>
    <property type="match status" value="1"/>
</dbReference>
<dbReference type="InterPro" id="IPR011613">
    <property type="entry name" value="GH15-like"/>
</dbReference>
<feature type="domain" description="Trehalase-like N-terminal" evidence="2">
    <location>
        <begin position="23"/>
        <end position="128"/>
    </location>
</feature>
<dbReference type="PANTHER" id="PTHR31616">
    <property type="entry name" value="TREHALASE"/>
    <property type="match status" value="1"/>
</dbReference>
<feature type="domain" description="GH15-like" evidence="1">
    <location>
        <begin position="241"/>
        <end position="592"/>
    </location>
</feature>
<dbReference type="InterPro" id="IPR045582">
    <property type="entry name" value="Trehalase-like_N"/>
</dbReference>
<accession>A0ABU5N5G1</accession>
<keyword evidence="4" id="KW-1185">Reference proteome</keyword>
<protein>
    <submittedName>
        <fullName evidence="3">Glycoside hydrolase family 15 protein</fullName>
    </submittedName>
</protein>
<dbReference type="Gene3D" id="1.50.10.10">
    <property type="match status" value="1"/>
</dbReference>
<evidence type="ECO:0000313" key="4">
    <source>
        <dbReference type="Proteomes" id="UP001291912"/>
    </source>
</evidence>
<evidence type="ECO:0000313" key="3">
    <source>
        <dbReference type="EMBL" id="MDZ8161300.1"/>
    </source>
</evidence>
<reference evidence="3 4" key="1">
    <citation type="submission" date="2023-10" db="EMBL/GenBank/DDBJ databases">
        <title>Microbacterium xanthum sp. nov., isolated from seaweed.</title>
        <authorList>
            <person name="Lee S.D."/>
        </authorList>
    </citation>
    <scope>NUCLEOTIDE SEQUENCE [LARGE SCALE GENOMIC DNA]</scope>
    <source>
        <strain evidence="3 4">KCTC 19124</strain>
    </source>
</reference>
<dbReference type="Proteomes" id="UP001291912">
    <property type="component" value="Unassembled WGS sequence"/>
</dbReference>
<dbReference type="PANTHER" id="PTHR31616:SF0">
    <property type="entry name" value="GLUCAN 1,4-ALPHA-GLUCOSIDASE"/>
    <property type="match status" value="1"/>
</dbReference>
<proteinExistence type="predicted"/>
<evidence type="ECO:0000259" key="2">
    <source>
        <dbReference type="Pfam" id="PF19291"/>
    </source>
</evidence>
<name>A0ABU5N5G1_9MICO</name>
<dbReference type="EMBL" id="JAWJYN010000001">
    <property type="protein sequence ID" value="MDZ8161300.1"/>
    <property type="molecule type" value="Genomic_DNA"/>
</dbReference>
<organism evidence="3 4">
    <name type="scientific">Microbacterium aquimaris</name>
    <dbReference type="NCBI Taxonomy" id="459816"/>
    <lineage>
        <taxon>Bacteria</taxon>
        <taxon>Bacillati</taxon>
        <taxon>Actinomycetota</taxon>
        <taxon>Actinomycetes</taxon>
        <taxon>Micrococcales</taxon>
        <taxon>Microbacteriaceae</taxon>
        <taxon>Microbacterium</taxon>
    </lineage>
</organism>
<dbReference type="Pfam" id="PF19291">
    <property type="entry name" value="TREH_N"/>
    <property type="match status" value="1"/>
</dbReference>
<dbReference type="InterPro" id="IPR008928">
    <property type="entry name" value="6-hairpin_glycosidase_sf"/>
</dbReference>
<dbReference type="RefSeq" id="WP_194423936.1">
    <property type="nucleotide sequence ID" value="NZ_BAAAPT010000001.1"/>
</dbReference>
<dbReference type="GO" id="GO:0016787">
    <property type="term" value="F:hydrolase activity"/>
    <property type="evidence" value="ECO:0007669"/>
    <property type="project" value="UniProtKB-KW"/>
</dbReference>
<evidence type="ECO:0000259" key="1">
    <source>
        <dbReference type="Pfam" id="PF00723"/>
    </source>
</evidence>
<keyword evidence="3" id="KW-0378">Hydrolase</keyword>
<comment type="caution">
    <text evidence="3">The sequence shown here is derived from an EMBL/GenBank/DDBJ whole genome shotgun (WGS) entry which is preliminary data.</text>
</comment>
<sequence>MHDTSSARPAPAAGADLRTYAPIGDGRTVALIGRNGRVDWMPLPNLDSTPVFARLLDDATGGCIDLEPVEPYTVTRRYVADTNVLTTTYETASGRARVTDAMVTGVAGRLPWAELARRVEGLSGAVEFAWAVTPGTRLQTAGPWLERVHERRILRVGATSLAVDGEHHGESGADDVDGRPAISGRFDTDEGSRHLIVISATDGEPLHFPVPANVQRGIERTVDQWRLWSREFGYDGPWAPHVQRSALALKLLVYSPTGAIAAAATTSLPENPRGGKNWEYRLAWVRDLAYTARALVRFGLREETHASISWLVRTIREQGPDLHVMYDLGGGTIDGTREFDVDGWRGIGPVVAGNPANDQLQLGVYGDLFSICRTYVDAGNVLDTETGRLLADMADRTCDLWRNPDSGMWELAEVQHYTSSKMGCWQALRDAVHLGELGVIPGPVERWRDEMTRVEAWVHEHGWSEQAGAYVMHPGTTDLDASVLLHAESGFDRGTRMSQTIDRLTAELGAGPLLYRYTGMDREEHTFVACAFWRAGALACVGRHDEAVAAMDDLVARGNDVGIFAEMISEHDGAFWGNLPQALSHLALVNAALTMERLVPEEVLGDR</sequence>
<gene>
    <name evidence="3" type="ORF">R2Q92_05575</name>
</gene>
<dbReference type="InterPro" id="IPR012341">
    <property type="entry name" value="6hp_glycosidase-like_sf"/>
</dbReference>